<dbReference type="Proteomes" id="UP000306102">
    <property type="component" value="Unassembled WGS sequence"/>
</dbReference>
<gene>
    <name evidence="1" type="ORF">TEA_010487</name>
</gene>
<evidence type="ECO:0000313" key="2">
    <source>
        <dbReference type="Proteomes" id="UP000306102"/>
    </source>
</evidence>
<dbReference type="EMBL" id="SDRB02012869">
    <property type="protein sequence ID" value="THF96485.1"/>
    <property type="molecule type" value="Genomic_DNA"/>
</dbReference>
<reference evidence="1 2" key="1">
    <citation type="journal article" date="2018" name="Proc. Natl. Acad. Sci. U.S.A.">
        <title>Draft genome sequence of Camellia sinensis var. sinensis provides insights into the evolution of the tea genome and tea quality.</title>
        <authorList>
            <person name="Wei C."/>
            <person name="Yang H."/>
            <person name="Wang S."/>
            <person name="Zhao J."/>
            <person name="Liu C."/>
            <person name="Gao L."/>
            <person name="Xia E."/>
            <person name="Lu Y."/>
            <person name="Tai Y."/>
            <person name="She G."/>
            <person name="Sun J."/>
            <person name="Cao H."/>
            <person name="Tong W."/>
            <person name="Gao Q."/>
            <person name="Li Y."/>
            <person name="Deng W."/>
            <person name="Jiang X."/>
            <person name="Wang W."/>
            <person name="Chen Q."/>
            <person name="Zhang S."/>
            <person name="Li H."/>
            <person name="Wu J."/>
            <person name="Wang P."/>
            <person name="Li P."/>
            <person name="Shi C."/>
            <person name="Zheng F."/>
            <person name="Jian J."/>
            <person name="Huang B."/>
            <person name="Shan D."/>
            <person name="Shi M."/>
            <person name="Fang C."/>
            <person name="Yue Y."/>
            <person name="Li F."/>
            <person name="Li D."/>
            <person name="Wei S."/>
            <person name="Han B."/>
            <person name="Jiang C."/>
            <person name="Yin Y."/>
            <person name="Xia T."/>
            <person name="Zhang Z."/>
            <person name="Bennetzen J.L."/>
            <person name="Zhao S."/>
            <person name="Wan X."/>
        </authorList>
    </citation>
    <scope>NUCLEOTIDE SEQUENCE [LARGE SCALE GENOMIC DNA]</scope>
    <source>
        <strain evidence="2">cv. Shuchazao</strain>
        <tissue evidence="1">Leaf</tissue>
    </source>
</reference>
<organism evidence="1 2">
    <name type="scientific">Camellia sinensis var. sinensis</name>
    <name type="common">China tea</name>
    <dbReference type="NCBI Taxonomy" id="542762"/>
    <lineage>
        <taxon>Eukaryota</taxon>
        <taxon>Viridiplantae</taxon>
        <taxon>Streptophyta</taxon>
        <taxon>Embryophyta</taxon>
        <taxon>Tracheophyta</taxon>
        <taxon>Spermatophyta</taxon>
        <taxon>Magnoliopsida</taxon>
        <taxon>eudicotyledons</taxon>
        <taxon>Gunneridae</taxon>
        <taxon>Pentapetalae</taxon>
        <taxon>asterids</taxon>
        <taxon>Ericales</taxon>
        <taxon>Theaceae</taxon>
        <taxon>Camellia</taxon>
    </lineage>
</organism>
<evidence type="ECO:0000313" key="1">
    <source>
        <dbReference type="EMBL" id="THF96485.1"/>
    </source>
</evidence>
<accession>A0A4S4D5E6</accession>
<keyword evidence="2" id="KW-1185">Reference proteome</keyword>
<sequence length="175" mass="20348">MLKKMRFKLVGGKDKEYVRHNIDVVDQFWLVDVWIDYKDTLLGNVWSIQKGAIHLVAATVYGCMSRCYKVPATVYHDQLSFNTILERYRTHVEANSGNSNDHQPEKHQQECRTPCENNNILPSVQRFFESQAVEQLDISLLSRLEHFLDAKLAQTRSRKVSSSVLKLDPEFLESY</sequence>
<proteinExistence type="predicted"/>
<dbReference type="AlphaFoldDB" id="A0A4S4D5E6"/>
<name>A0A4S4D5E6_CAMSN</name>
<comment type="caution">
    <text evidence="1">The sequence shown here is derived from an EMBL/GenBank/DDBJ whole genome shotgun (WGS) entry which is preliminary data.</text>
</comment>
<protein>
    <submittedName>
        <fullName evidence="1">Uncharacterized protein</fullName>
    </submittedName>
</protein>